<protein>
    <submittedName>
        <fullName evidence="5">M20/M25/M40 family metallo-hydrolase</fullName>
    </submittedName>
</protein>
<evidence type="ECO:0000256" key="3">
    <source>
        <dbReference type="ARBA" id="ARBA00022801"/>
    </source>
</evidence>
<keyword evidence="6" id="KW-1185">Reference proteome</keyword>
<dbReference type="Pfam" id="PF07687">
    <property type="entry name" value="M20_dimer"/>
    <property type="match status" value="1"/>
</dbReference>
<keyword evidence="3" id="KW-0378">Hydrolase</keyword>
<evidence type="ECO:0000256" key="1">
    <source>
        <dbReference type="ARBA" id="ARBA00022670"/>
    </source>
</evidence>
<evidence type="ECO:0000313" key="6">
    <source>
        <dbReference type="Proteomes" id="UP001597519"/>
    </source>
</evidence>
<comment type="caution">
    <text evidence="5">The sequence shown here is derived from an EMBL/GenBank/DDBJ whole genome shotgun (WGS) entry which is preliminary data.</text>
</comment>
<dbReference type="PANTHER" id="PTHR43270">
    <property type="entry name" value="BETA-ALA-HIS DIPEPTIDASE"/>
    <property type="match status" value="1"/>
</dbReference>
<dbReference type="InterPro" id="IPR051458">
    <property type="entry name" value="Cyt/Met_Dipeptidase"/>
</dbReference>
<name>A0ABW5WSQ5_9STAP</name>
<gene>
    <name evidence="5" type="ORF">ACFSX4_03180</name>
</gene>
<evidence type="ECO:0000259" key="4">
    <source>
        <dbReference type="Pfam" id="PF07687"/>
    </source>
</evidence>
<proteinExistence type="predicted"/>
<dbReference type="RefSeq" id="WP_377771467.1">
    <property type="nucleotide sequence ID" value="NZ_JBHUOQ010000001.1"/>
</dbReference>
<dbReference type="Pfam" id="PF01546">
    <property type="entry name" value="Peptidase_M20"/>
    <property type="match status" value="1"/>
</dbReference>
<sequence length="453" mass="51331">MNIKQLISERKESYLESLFEVLRQKSISPQNDGMKACANLVLNKLRDAGINDVRLIETDGYPVVYGEYFVSDEVPTILLYGHYDVQPPDPIEQWNSPPFEPEIRDGRIYARGAGDNKGQFMAHILAVKTMIEAEETLPVNVKFVIEGEEEIGSVHLSDFIEANKALLKTDFVYTSDGPMLSDGSPYILLGVRGILYVELKLKQSAYDNHSGNKGNIAKNPAWTLVELLHTMRDSDGKVLIDGFYDDVVKPTDTEIKLMKALPFDIEDIRRDIGDDSLNMTQEEYYNKLCFEPTFNIAGFNSGYAGEGQKTIIPGEAVLKMDMRLVKNQDPDKIFELFKEHVESFSKDIEVVKMGTMNPSRTSPEYKFIEIIKESLEHSFERTSYIQPSMGGSLPDDVWTKILNVPSVVVPYANADEANHSPNENIKVDYFYHGIETTYRLIQSLSKYDKNSLK</sequence>
<dbReference type="Gene3D" id="3.30.70.360">
    <property type="match status" value="1"/>
</dbReference>
<dbReference type="Proteomes" id="UP001597519">
    <property type="component" value="Unassembled WGS sequence"/>
</dbReference>
<dbReference type="InterPro" id="IPR002933">
    <property type="entry name" value="Peptidase_M20"/>
</dbReference>
<dbReference type="PANTHER" id="PTHR43270:SF8">
    <property type="entry name" value="DI- AND TRIPEPTIDASE DUG2-RELATED"/>
    <property type="match status" value="1"/>
</dbReference>
<dbReference type="InterPro" id="IPR011650">
    <property type="entry name" value="Peptidase_M20_dimer"/>
</dbReference>
<dbReference type="SUPFAM" id="SSF53187">
    <property type="entry name" value="Zn-dependent exopeptidases"/>
    <property type="match status" value="1"/>
</dbReference>
<keyword evidence="2" id="KW-0479">Metal-binding</keyword>
<keyword evidence="1" id="KW-0645">Protease</keyword>
<evidence type="ECO:0000256" key="2">
    <source>
        <dbReference type="ARBA" id="ARBA00022723"/>
    </source>
</evidence>
<dbReference type="EMBL" id="JBHUOQ010000001">
    <property type="protein sequence ID" value="MFD2829455.1"/>
    <property type="molecule type" value="Genomic_DNA"/>
</dbReference>
<feature type="domain" description="Peptidase M20 dimerisation" evidence="4">
    <location>
        <begin position="191"/>
        <end position="345"/>
    </location>
</feature>
<dbReference type="Gene3D" id="3.40.630.10">
    <property type="entry name" value="Zn peptidases"/>
    <property type="match status" value="1"/>
</dbReference>
<evidence type="ECO:0000313" key="5">
    <source>
        <dbReference type="EMBL" id="MFD2829455.1"/>
    </source>
</evidence>
<organism evidence="5 6">
    <name type="scientific">Corticicoccus populi</name>
    <dbReference type="NCBI Taxonomy" id="1812821"/>
    <lineage>
        <taxon>Bacteria</taxon>
        <taxon>Bacillati</taxon>
        <taxon>Bacillota</taxon>
        <taxon>Bacilli</taxon>
        <taxon>Bacillales</taxon>
        <taxon>Staphylococcaceae</taxon>
        <taxon>Corticicoccus</taxon>
    </lineage>
</organism>
<dbReference type="NCBIfam" id="NF005034">
    <property type="entry name" value="PRK06446.1"/>
    <property type="match status" value="1"/>
</dbReference>
<accession>A0ABW5WSQ5</accession>
<reference evidence="6" key="1">
    <citation type="journal article" date="2019" name="Int. J. Syst. Evol. Microbiol.">
        <title>The Global Catalogue of Microorganisms (GCM) 10K type strain sequencing project: providing services to taxonomists for standard genome sequencing and annotation.</title>
        <authorList>
            <consortium name="The Broad Institute Genomics Platform"/>
            <consortium name="The Broad Institute Genome Sequencing Center for Infectious Disease"/>
            <person name="Wu L."/>
            <person name="Ma J."/>
        </authorList>
    </citation>
    <scope>NUCLEOTIDE SEQUENCE [LARGE SCALE GENOMIC DNA]</scope>
    <source>
        <strain evidence="6">KCTC 33575</strain>
    </source>
</reference>